<dbReference type="OrthoDB" id="1433700at2759"/>
<organism evidence="2 3">
    <name type="scientific">Lupinus albus</name>
    <name type="common">White lupine</name>
    <name type="synonym">Lupinus termis</name>
    <dbReference type="NCBI Taxonomy" id="3870"/>
    <lineage>
        <taxon>Eukaryota</taxon>
        <taxon>Viridiplantae</taxon>
        <taxon>Streptophyta</taxon>
        <taxon>Embryophyta</taxon>
        <taxon>Tracheophyta</taxon>
        <taxon>Spermatophyta</taxon>
        <taxon>Magnoliopsida</taxon>
        <taxon>eudicotyledons</taxon>
        <taxon>Gunneridae</taxon>
        <taxon>Pentapetalae</taxon>
        <taxon>rosids</taxon>
        <taxon>fabids</taxon>
        <taxon>Fabales</taxon>
        <taxon>Fabaceae</taxon>
        <taxon>Papilionoideae</taxon>
        <taxon>50 kb inversion clade</taxon>
        <taxon>genistoids sensu lato</taxon>
        <taxon>core genistoids</taxon>
        <taxon>Genisteae</taxon>
        <taxon>Lupinus</taxon>
    </lineage>
</organism>
<evidence type="ECO:0000313" key="3">
    <source>
        <dbReference type="Proteomes" id="UP000447434"/>
    </source>
</evidence>
<accession>A0A6A4R4F3</accession>
<dbReference type="PANTHER" id="PTHR47718">
    <property type="entry name" value="OS01G0519700 PROTEIN"/>
    <property type="match status" value="1"/>
</dbReference>
<feature type="domain" description="FAR1" evidence="1">
    <location>
        <begin position="6"/>
        <end position="59"/>
    </location>
</feature>
<keyword evidence="3" id="KW-1185">Reference proteome</keyword>
<evidence type="ECO:0000313" key="2">
    <source>
        <dbReference type="EMBL" id="KAE9620937.1"/>
    </source>
</evidence>
<proteinExistence type="predicted"/>
<dbReference type="Proteomes" id="UP000447434">
    <property type="component" value="Chromosome 1"/>
</dbReference>
<gene>
    <name evidence="2" type="ORF">Lalb_Chr01g0008281</name>
</gene>
<protein>
    <submittedName>
        <fullName evidence="2">Putative transcription factor FAR family</fullName>
    </submittedName>
</protein>
<name>A0A6A4R4F3_LUPAL</name>
<comment type="caution">
    <text evidence="2">The sequence shown here is derived from an EMBL/GenBank/DDBJ whole genome shotgun (WGS) entry which is preliminary data.</text>
</comment>
<dbReference type="InterPro" id="IPR004330">
    <property type="entry name" value="FAR1_DNA_bnd_dom"/>
</dbReference>
<dbReference type="Pfam" id="PF03101">
    <property type="entry name" value="FAR1"/>
    <property type="match status" value="1"/>
</dbReference>
<dbReference type="PANTHER" id="PTHR47718:SF13">
    <property type="entry name" value="OS09G0290500 PROTEIN"/>
    <property type="match status" value="1"/>
</dbReference>
<evidence type="ECO:0000259" key="1">
    <source>
        <dbReference type="Pfam" id="PF03101"/>
    </source>
</evidence>
<dbReference type="AlphaFoldDB" id="A0A6A4R4F3"/>
<sequence length="187" mass="21889">MVKTMRDGFRDKKNELVRKRAPRKETRCGCLARMKIHIDKEKCDWYVSYFVDDHNHELVGEHYGEMIASNRTMIETYVALMNTMREVGIGTDKFFGSFAGQYGGYRYIGFSKKVMYNQIQKQRRIRNGDAESALQYLKEQSISDSTIYWRHSVDEEGKLQQLFWVDGCSIFDYSIFGDVLAFDATYG</sequence>
<reference evidence="3" key="1">
    <citation type="journal article" date="2020" name="Nat. Commun.">
        <title>Genome sequence of the cluster root forming white lupin.</title>
        <authorList>
            <person name="Hufnagel B."/>
            <person name="Marques A."/>
            <person name="Soriano A."/>
            <person name="Marques L."/>
            <person name="Divol F."/>
            <person name="Doumas P."/>
            <person name="Sallet E."/>
            <person name="Mancinotti D."/>
            <person name="Carrere S."/>
            <person name="Marande W."/>
            <person name="Arribat S."/>
            <person name="Keller J."/>
            <person name="Huneau C."/>
            <person name="Blein T."/>
            <person name="Aime D."/>
            <person name="Laguerre M."/>
            <person name="Taylor J."/>
            <person name="Schubert V."/>
            <person name="Nelson M."/>
            <person name="Geu-Flores F."/>
            <person name="Crespi M."/>
            <person name="Gallardo-Guerrero K."/>
            <person name="Delaux P.-M."/>
            <person name="Salse J."/>
            <person name="Berges H."/>
            <person name="Guyot R."/>
            <person name="Gouzy J."/>
            <person name="Peret B."/>
        </authorList>
    </citation>
    <scope>NUCLEOTIDE SEQUENCE [LARGE SCALE GENOMIC DNA]</scope>
    <source>
        <strain evidence="3">cv. Amiga</strain>
    </source>
</reference>
<dbReference type="EMBL" id="WOCE01000001">
    <property type="protein sequence ID" value="KAE9620937.1"/>
    <property type="molecule type" value="Genomic_DNA"/>
</dbReference>